<dbReference type="EMBL" id="JWYV01000004">
    <property type="protein sequence ID" value="KKD00376.1"/>
    <property type="molecule type" value="Genomic_DNA"/>
</dbReference>
<dbReference type="OrthoDB" id="5814213at2"/>
<organism evidence="2 3">
    <name type="scientific">Photobacterium halotolerans</name>
    <dbReference type="NCBI Taxonomy" id="265726"/>
    <lineage>
        <taxon>Bacteria</taxon>
        <taxon>Pseudomonadati</taxon>
        <taxon>Pseudomonadota</taxon>
        <taxon>Gammaproteobacteria</taxon>
        <taxon>Vibrionales</taxon>
        <taxon>Vibrionaceae</taxon>
        <taxon>Photobacterium</taxon>
    </lineage>
</organism>
<dbReference type="PATRIC" id="fig|265726.11.peg.3428"/>
<keyword evidence="1" id="KW-0732">Signal</keyword>
<comment type="caution">
    <text evidence="2">The sequence shown here is derived from an EMBL/GenBank/DDBJ whole genome shotgun (WGS) entry which is preliminary data.</text>
</comment>
<protein>
    <submittedName>
        <fullName evidence="2">Uncharacterized protein</fullName>
    </submittedName>
</protein>
<feature type="chain" id="PRO_5002495938" evidence="1">
    <location>
        <begin position="23"/>
        <end position="171"/>
    </location>
</feature>
<keyword evidence="3" id="KW-1185">Reference proteome</keyword>
<evidence type="ECO:0000256" key="1">
    <source>
        <dbReference type="SAM" id="SignalP"/>
    </source>
</evidence>
<gene>
    <name evidence="2" type="ORF">KY46_06885</name>
</gene>
<name>A0A0F5VDY0_9GAMM</name>
<feature type="signal peptide" evidence="1">
    <location>
        <begin position="1"/>
        <end position="22"/>
    </location>
</feature>
<proteinExistence type="predicted"/>
<dbReference type="AlphaFoldDB" id="A0A0F5VDY0"/>
<dbReference type="STRING" id="265726.KY46_06885"/>
<evidence type="ECO:0000313" key="3">
    <source>
        <dbReference type="Proteomes" id="UP000033633"/>
    </source>
</evidence>
<reference evidence="2 3" key="1">
    <citation type="submission" date="2014-12" db="EMBL/GenBank/DDBJ databases">
        <title>Mercury Reductase activity and rhizosphere competence traits in the genome of root associated Photobacterium halotolerans MELD1.</title>
        <authorList>
            <person name="Mathew D.C."/>
            <person name="Huang C.-C."/>
        </authorList>
    </citation>
    <scope>NUCLEOTIDE SEQUENCE [LARGE SCALE GENOMIC DNA]</scope>
    <source>
        <strain evidence="2 3">MELD1</strain>
    </source>
</reference>
<dbReference type="Proteomes" id="UP000033633">
    <property type="component" value="Unassembled WGS sequence"/>
</dbReference>
<sequence length="171" mass="18950">MKVAGGCFAVLIIFVAAGSRLLAENPATEGIETDMISLTVHFIDQSRTNQAKSDQAERSDKTEIPGLLFHPADGYLAYERLWCLSEDFSVEDYQRRIEAFCHRQKGRMTGEWCQAVDENKPLFSASMAMTGQSCSSAGEMAAVHVYQPLTSPDAAGWQRFAEVMGYQVINK</sequence>
<dbReference type="RefSeq" id="WP_046219909.1">
    <property type="nucleotide sequence ID" value="NZ_JWYV01000004.1"/>
</dbReference>
<evidence type="ECO:0000313" key="2">
    <source>
        <dbReference type="EMBL" id="KKD00376.1"/>
    </source>
</evidence>
<accession>A0A0F5VDY0</accession>